<keyword evidence="1" id="KW-0812">Transmembrane</keyword>
<feature type="transmembrane region" description="Helical" evidence="1">
    <location>
        <begin position="142"/>
        <end position="161"/>
    </location>
</feature>
<evidence type="ECO:0000313" key="2">
    <source>
        <dbReference type="EMBL" id="TQV71914.1"/>
    </source>
</evidence>
<sequence length="247" mass="28326">MTAINSPHDESLELTRTFTLVIPILLVVVPFAALLIGEDYSFYRTRMITEAGLIEHATVLFSVLGFVFALLVVANRKSCPRPWMTYFMLLFALGFFYIAGEEISWGQHLFKWDTPQWIGEANRQNETNLHNLHLSLDRIPKTIIGVGIVLSGIVWPLFSHYRGVKIENVEGDWYWLWPNSVVRVTAVCFLIVWLLDRLMVQTDLLSGEGYSIGFQEHREMIMLYFLLLYTASIYLRVKARGETAGSS</sequence>
<reference evidence="2 3" key="1">
    <citation type="submission" date="2019-06" db="EMBL/GenBank/DDBJ databases">
        <title>Whole genome sequence for Rhodospirillaceae sp. R148.</title>
        <authorList>
            <person name="Wang G."/>
        </authorList>
    </citation>
    <scope>NUCLEOTIDE SEQUENCE [LARGE SCALE GENOMIC DNA]</scope>
    <source>
        <strain evidence="2 3">R148</strain>
    </source>
</reference>
<feature type="transmembrane region" description="Helical" evidence="1">
    <location>
        <begin position="56"/>
        <end position="74"/>
    </location>
</feature>
<dbReference type="EMBL" id="VHSH01000013">
    <property type="protein sequence ID" value="TQV71914.1"/>
    <property type="molecule type" value="Genomic_DNA"/>
</dbReference>
<evidence type="ECO:0000256" key="1">
    <source>
        <dbReference type="SAM" id="Phobius"/>
    </source>
</evidence>
<protein>
    <submittedName>
        <fullName evidence="2">Uncharacterized protein</fullName>
    </submittedName>
</protein>
<comment type="caution">
    <text evidence="2">The sequence shown here is derived from an EMBL/GenBank/DDBJ whole genome shotgun (WGS) entry which is preliminary data.</text>
</comment>
<gene>
    <name evidence="2" type="ORF">FKG95_26425</name>
</gene>
<feature type="transmembrane region" description="Helical" evidence="1">
    <location>
        <begin position="83"/>
        <end position="100"/>
    </location>
</feature>
<keyword evidence="3" id="KW-1185">Reference proteome</keyword>
<dbReference type="RefSeq" id="WP_142899461.1">
    <property type="nucleotide sequence ID" value="NZ_ML660064.1"/>
</dbReference>
<accession>A0A545T3X9</accession>
<organism evidence="2 3">
    <name type="scientific">Denitrobaculum tricleocarpae</name>
    <dbReference type="NCBI Taxonomy" id="2591009"/>
    <lineage>
        <taxon>Bacteria</taxon>
        <taxon>Pseudomonadati</taxon>
        <taxon>Pseudomonadota</taxon>
        <taxon>Alphaproteobacteria</taxon>
        <taxon>Rhodospirillales</taxon>
        <taxon>Rhodospirillaceae</taxon>
        <taxon>Denitrobaculum</taxon>
    </lineage>
</organism>
<dbReference type="AlphaFoldDB" id="A0A545T3X9"/>
<dbReference type="Proteomes" id="UP000315252">
    <property type="component" value="Unassembled WGS sequence"/>
</dbReference>
<evidence type="ECO:0000313" key="3">
    <source>
        <dbReference type="Proteomes" id="UP000315252"/>
    </source>
</evidence>
<feature type="transmembrane region" description="Helical" evidence="1">
    <location>
        <begin position="220"/>
        <end position="237"/>
    </location>
</feature>
<feature type="transmembrane region" description="Helical" evidence="1">
    <location>
        <begin position="18"/>
        <end position="36"/>
    </location>
</feature>
<feature type="transmembrane region" description="Helical" evidence="1">
    <location>
        <begin position="173"/>
        <end position="195"/>
    </location>
</feature>
<keyword evidence="1" id="KW-1133">Transmembrane helix</keyword>
<keyword evidence="1" id="KW-0472">Membrane</keyword>
<proteinExistence type="predicted"/>
<dbReference type="OrthoDB" id="7067875at2"/>
<name>A0A545T3X9_9PROT</name>